<evidence type="ECO:0000313" key="6">
    <source>
        <dbReference type="EMBL" id="GAP00355.1"/>
    </source>
</evidence>
<evidence type="ECO:0000256" key="4">
    <source>
        <dbReference type="SAM" id="MobiDB-lite"/>
    </source>
</evidence>
<keyword evidence="2" id="KW-0238">DNA-binding</keyword>
<dbReference type="InterPro" id="IPR013824">
    <property type="entry name" value="Topo_IA_cen_sub1"/>
</dbReference>
<dbReference type="GO" id="GO:0003677">
    <property type="term" value="F:DNA binding"/>
    <property type="evidence" value="ECO:0007669"/>
    <property type="project" value="UniProtKB-KW"/>
</dbReference>
<evidence type="ECO:0000256" key="1">
    <source>
        <dbReference type="ARBA" id="ARBA00023029"/>
    </source>
</evidence>
<evidence type="ECO:0000256" key="2">
    <source>
        <dbReference type="ARBA" id="ARBA00023125"/>
    </source>
</evidence>
<dbReference type="InterPro" id="IPR000380">
    <property type="entry name" value="Topo_IA"/>
</dbReference>
<evidence type="ECO:0000256" key="3">
    <source>
        <dbReference type="ARBA" id="ARBA00023235"/>
    </source>
</evidence>
<dbReference type="SUPFAM" id="SSF56712">
    <property type="entry name" value="Prokaryotic type I DNA topoisomerase"/>
    <property type="match status" value="1"/>
</dbReference>
<dbReference type="PROSITE" id="PS52039">
    <property type="entry name" value="TOPO_IA_2"/>
    <property type="match status" value="1"/>
</dbReference>
<keyword evidence="3 6" id="KW-0413">Isomerase</keyword>
<gene>
    <name evidence="6" type="primary">topA2</name>
    <name evidence="6" type="ORF">FFIC_283720</name>
</gene>
<dbReference type="SMART" id="SM00437">
    <property type="entry name" value="TOP1Ac"/>
    <property type="match status" value="1"/>
</dbReference>
<dbReference type="GO" id="GO:0003917">
    <property type="term" value="F:DNA topoisomerase type I (single strand cut, ATP-independent) activity"/>
    <property type="evidence" value="ECO:0007669"/>
    <property type="project" value="InterPro"/>
</dbReference>
<dbReference type="Gene3D" id="1.10.290.10">
    <property type="entry name" value="Topoisomerase I, domain 4"/>
    <property type="match status" value="1"/>
</dbReference>
<dbReference type="GO" id="GO:0006281">
    <property type="term" value="P:DNA repair"/>
    <property type="evidence" value="ECO:0007669"/>
    <property type="project" value="TreeGrafter"/>
</dbReference>
<dbReference type="Proteomes" id="UP000253891">
    <property type="component" value="Unassembled WGS sequence"/>
</dbReference>
<name>A0A0K8MKD6_9LACO</name>
<feature type="region of interest" description="Disordered" evidence="4">
    <location>
        <begin position="76"/>
        <end position="96"/>
    </location>
</feature>
<dbReference type="GO" id="GO:0006265">
    <property type="term" value="P:DNA topological change"/>
    <property type="evidence" value="ECO:0007669"/>
    <property type="project" value="InterPro"/>
</dbReference>
<dbReference type="Pfam" id="PF01131">
    <property type="entry name" value="Topoisom_bac"/>
    <property type="match status" value="1"/>
</dbReference>
<sequence length="390" mass="43197">MDLASLSAILAKSGFQAKEVLSTYQKLYEAKIVSYPRTEDKTITSEQFADLLPKVDEIANLVGVDLDLLTHRQPRSTHVKDQGAHGANRPGPKVPASLSGLEKFGRSAAMIYQVLAKNYLAMLAENYRYQQIKAHLTELPAFTTTINTPIALGWKQVYTDDDAEEEDKNAKGIGQIANRFVFEGQNKKPAAPTWKWLKTFLEKYDIGTGATRTSTYGDLTSGQKAYMIDKKGKITLTDNGIAAAILAQGTYIANPKTTKRVFDIFDQVGRFEMTADEALNSLNITVNHDLPVMAENAKQLVTVLGQPKKPKKAVVKEKTAGEWRGEEIKFSKEFSGHTFTEAEVQQLLNGETISFLAKSKRGKAYTATGKLAKKKYKGKTYVGFDLEPKK</sequence>
<dbReference type="PANTHER" id="PTHR11390:SF21">
    <property type="entry name" value="DNA TOPOISOMERASE 3-ALPHA"/>
    <property type="match status" value="1"/>
</dbReference>
<dbReference type="PANTHER" id="PTHR11390">
    <property type="entry name" value="PROKARYOTIC DNA TOPOISOMERASE"/>
    <property type="match status" value="1"/>
</dbReference>
<dbReference type="PROSITE" id="PS00396">
    <property type="entry name" value="TOPO_IA_1"/>
    <property type="match status" value="1"/>
</dbReference>
<dbReference type="GO" id="GO:0043597">
    <property type="term" value="C:cytoplasmic replication fork"/>
    <property type="evidence" value="ECO:0007669"/>
    <property type="project" value="TreeGrafter"/>
</dbReference>
<dbReference type="STRING" id="157463.GCA_001047075_01246"/>
<dbReference type="InterPro" id="IPR003602">
    <property type="entry name" value="Topo_IA_DNA-bd_dom"/>
</dbReference>
<dbReference type="InterPro" id="IPR023405">
    <property type="entry name" value="Topo_IA_core_domain"/>
</dbReference>
<dbReference type="Gene3D" id="1.10.460.10">
    <property type="entry name" value="Topoisomerase I, domain 2"/>
    <property type="match status" value="1"/>
</dbReference>
<feature type="domain" description="Topo IA-type catalytic" evidence="5">
    <location>
        <begin position="1"/>
        <end position="290"/>
    </location>
</feature>
<protein>
    <submittedName>
        <fullName evidence="6">DNA topoisomerase I-like</fullName>
    </submittedName>
</protein>
<keyword evidence="7" id="KW-1185">Reference proteome</keyword>
<reference evidence="6 7" key="1">
    <citation type="journal article" date="2015" name="BMC Genomics">
        <title>Comparative genomics of Fructobacillus spp. and Leuconostoc spp. reveals niche-specific evolution of Fructobacillus spp.</title>
        <authorList>
            <person name="Endo A."/>
            <person name="Tanizawa Y."/>
            <person name="Tanaka N."/>
            <person name="Maeno S."/>
            <person name="Kumar H."/>
            <person name="Shiwa Y."/>
            <person name="Okada S."/>
            <person name="Yoshikawa H."/>
            <person name="Dicks L."/>
            <person name="Nakagawa J."/>
            <person name="Arita M."/>
        </authorList>
    </citation>
    <scope>NUCLEOTIDE SEQUENCE [LARGE SCALE GENOMIC DNA]</scope>
    <source>
        <strain evidence="6 7">JCM 12225</strain>
    </source>
</reference>
<dbReference type="GO" id="GO:0006310">
    <property type="term" value="P:DNA recombination"/>
    <property type="evidence" value="ECO:0007669"/>
    <property type="project" value="TreeGrafter"/>
</dbReference>
<proteinExistence type="predicted"/>
<dbReference type="AlphaFoldDB" id="A0A0K8MKD6"/>
<accession>A0A0K8MKD6</accession>
<dbReference type="EMBL" id="DF968005">
    <property type="protein sequence ID" value="GAP00355.1"/>
    <property type="molecule type" value="Genomic_DNA"/>
</dbReference>
<keyword evidence="1" id="KW-0799">Topoisomerase</keyword>
<organism evidence="6 7">
    <name type="scientific">Fructobacillus ficulneus</name>
    <dbReference type="NCBI Taxonomy" id="157463"/>
    <lineage>
        <taxon>Bacteria</taxon>
        <taxon>Bacillati</taxon>
        <taxon>Bacillota</taxon>
        <taxon>Bacilli</taxon>
        <taxon>Lactobacillales</taxon>
        <taxon>Lactobacillaceae</taxon>
        <taxon>Fructobacillus</taxon>
    </lineage>
</organism>
<evidence type="ECO:0000259" key="5">
    <source>
        <dbReference type="PROSITE" id="PS52039"/>
    </source>
</evidence>
<dbReference type="InterPro" id="IPR013497">
    <property type="entry name" value="Topo_IA_cen"/>
</dbReference>
<dbReference type="InterPro" id="IPR023406">
    <property type="entry name" value="Topo_IA_AS"/>
</dbReference>
<evidence type="ECO:0000313" key="7">
    <source>
        <dbReference type="Proteomes" id="UP000253891"/>
    </source>
</evidence>
<dbReference type="InterPro" id="IPR013826">
    <property type="entry name" value="Topo_IA_cen_sub3"/>
</dbReference>